<organism evidence="6 7">
    <name type="scientific">Thioclava litoralis</name>
    <dbReference type="NCBI Taxonomy" id="3076557"/>
    <lineage>
        <taxon>Bacteria</taxon>
        <taxon>Pseudomonadati</taxon>
        <taxon>Pseudomonadota</taxon>
        <taxon>Alphaproteobacteria</taxon>
        <taxon>Rhodobacterales</taxon>
        <taxon>Paracoccaceae</taxon>
        <taxon>Thioclava</taxon>
    </lineage>
</organism>
<feature type="chain" id="PRO_5046016881" evidence="4">
    <location>
        <begin position="22"/>
        <end position="383"/>
    </location>
</feature>
<evidence type="ECO:0000256" key="4">
    <source>
        <dbReference type="SAM" id="SignalP"/>
    </source>
</evidence>
<evidence type="ECO:0000313" key="7">
    <source>
        <dbReference type="Proteomes" id="UP001623290"/>
    </source>
</evidence>
<dbReference type="EMBL" id="CP135443">
    <property type="protein sequence ID" value="WRY33554.1"/>
    <property type="molecule type" value="Genomic_DNA"/>
</dbReference>
<evidence type="ECO:0000256" key="1">
    <source>
        <dbReference type="ARBA" id="ARBA00022729"/>
    </source>
</evidence>
<accession>A0ABZ1E0T7</accession>
<dbReference type="RefSeq" id="WP_406720777.1">
    <property type="nucleotide sequence ID" value="NZ_CP135443.1"/>
</dbReference>
<feature type="compositionally biased region" description="Low complexity" evidence="3">
    <location>
        <begin position="44"/>
        <end position="60"/>
    </location>
</feature>
<dbReference type="Pfam" id="PF05426">
    <property type="entry name" value="Alginate_lyase"/>
    <property type="match status" value="1"/>
</dbReference>
<evidence type="ECO:0000259" key="5">
    <source>
        <dbReference type="Pfam" id="PF05426"/>
    </source>
</evidence>
<sequence length="383" mass="41390">MKTALTLPAGCLLLTLFPATAILAETAPAMPVAPDSQTGAQTGTDTADSPDTAPDTAPDTETSDPKAQQAETCFDEIAPVVSLSYGSRYTEDSETRSEFDEASNREVNEALKPVDMFISKLARESNRALSRKGERGEASAHCVFDRLETWAQADALSDLGSMNAQISVPSRLGGIVFAYRNALEVATPDPVQKDHIDNWLKARAQAHMTYFDTDAPERASRNNLRQWAGLAVALVGLTTEDEAMIAWANETVDYTACHADPDGALPLEMERGELSLHYQMHAVTPLVVTAALLTENTPLKPFDACEGAISKIVNYTLAGLEDPSAIETRTGVAQKMDDDLKSYDFAWGAAYLKYEDSSELSEIVSEFPGLSNSKLGGDQSLVW</sequence>
<reference evidence="6 7" key="1">
    <citation type="submission" date="2023-09" db="EMBL/GenBank/DDBJ databases">
        <title>Thioclava shenzhenensis sp. nov., a multidrug resistant bacteria-antagonizing species isolated from coastal seawater.</title>
        <authorList>
            <person name="Long M."/>
        </authorList>
    </citation>
    <scope>NUCLEOTIDE SEQUENCE [LARGE SCALE GENOMIC DNA]</scope>
    <source>
        <strain evidence="6 7">FTW29</strain>
    </source>
</reference>
<keyword evidence="1 4" id="KW-0732">Signal</keyword>
<name>A0ABZ1E0T7_9RHOB</name>
<dbReference type="SUPFAM" id="SSF48230">
    <property type="entry name" value="Chondroitin AC/alginate lyase"/>
    <property type="match status" value="1"/>
</dbReference>
<feature type="region of interest" description="Disordered" evidence="3">
    <location>
        <begin position="31"/>
        <end position="71"/>
    </location>
</feature>
<dbReference type="Proteomes" id="UP001623290">
    <property type="component" value="Chromosome"/>
</dbReference>
<evidence type="ECO:0000256" key="3">
    <source>
        <dbReference type="SAM" id="MobiDB-lite"/>
    </source>
</evidence>
<gene>
    <name evidence="6" type="ORF">RPE78_12860</name>
</gene>
<protein>
    <submittedName>
        <fullName evidence="6">Alginate lyase family protein</fullName>
    </submittedName>
</protein>
<dbReference type="Gene3D" id="1.50.10.100">
    <property type="entry name" value="Chondroitin AC/alginate lyase"/>
    <property type="match status" value="1"/>
</dbReference>
<dbReference type="InterPro" id="IPR008397">
    <property type="entry name" value="Alginate_lyase_dom"/>
</dbReference>
<dbReference type="GO" id="GO:0016829">
    <property type="term" value="F:lyase activity"/>
    <property type="evidence" value="ECO:0007669"/>
    <property type="project" value="UniProtKB-KW"/>
</dbReference>
<keyword evidence="2 6" id="KW-0456">Lyase</keyword>
<feature type="domain" description="Alginate lyase" evidence="5">
    <location>
        <begin position="138"/>
        <end position="325"/>
    </location>
</feature>
<keyword evidence="7" id="KW-1185">Reference proteome</keyword>
<evidence type="ECO:0000313" key="6">
    <source>
        <dbReference type="EMBL" id="WRY33554.1"/>
    </source>
</evidence>
<dbReference type="InterPro" id="IPR008929">
    <property type="entry name" value="Chondroitin_lyas"/>
</dbReference>
<proteinExistence type="predicted"/>
<evidence type="ECO:0000256" key="2">
    <source>
        <dbReference type="ARBA" id="ARBA00023239"/>
    </source>
</evidence>
<feature type="signal peptide" evidence="4">
    <location>
        <begin position="1"/>
        <end position="21"/>
    </location>
</feature>